<evidence type="ECO:0000256" key="1">
    <source>
        <dbReference type="ARBA" id="ARBA00007812"/>
    </source>
</evidence>
<sequence length="122" mass="13021">ALGDYRAEACDPAAREDWLRAVDTHCARPEDQAAKPTDAQVIGAVQRATDDSAIAMCAAGTMPGALKLLWQPSQGGYHMEYGYSCMGYEVAGAMGLKLARPEREVICFVGDGSYMMANAELA</sequence>
<dbReference type="EMBL" id="JABCJD010000043">
    <property type="protein sequence ID" value="NVO29566.1"/>
    <property type="molecule type" value="Genomic_DNA"/>
</dbReference>
<dbReference type="RefSeq" id="WP_228028597.1">
    <property type="nucleotide sequence ID" value="NZ_JABCJD010000043.1"/>
</dbReference>
<feature type="non-terminal residue" evidence="6">
    <location>
        <position position="1"/>
    </location>
</feature>
<dbReference type="InterPro" id="IPR029061">
    <property type="entry name" value="THDP-binding"/>
</dbReference>
<comment type="similarity">
    <text evidence="1">Belongs to the TPP enzyme family.</text>
</comment>
<keyword evidence="3" id="KW-0786">Thiamine pyrophosphate</keyword>
<comment type="caution">
    <text evidence="6">The sequence shown here is derived from an EMBL/GenBank/DDBJ whole genome shotgun (WGS) entry which is preliminary data.</text>
</comment>
<protein>
    <submittedName>
        <fullName evidence="6">3D-(3,5/4)-trihydroxycyclohexane-1,2-dione acylhydrolase (Decyclizing)</fullName>
    </submittedName>
</protein>
<feature type="domain" description="Thiamine pyrophosphate enzyme TPP-binding" evidence="4">
    <location>
        <begin position="60"/>
        <end position="122"/>
    </location>
</feature>
<proteinExistence type="inferred from homology"/>
<evidence type="ECO:0000313" key="7">
    <source>
        <dbReference type="Proteomes" id="UP000523601"/>
    </source>
</evidence>
<evidence type="ECO:0000259" key="4">
    <source>
        <dbReference type="Pfam" id="PF02775"/>
    </source>
</evidence>
<reference evidence="6 7" key="1">
    <citation type="submission" date="2020-04" db="EMBL/GenBank/DDBJ databases">
        <title>Donghicola sp., a member of the Rhodobacteraceae family isolated from mangrove forest in Thailand.</title>
        <authorList>
            <person name="Charoenyingcharoen P."/>
            <person name="Yukphan P."/>
        </authorList>
    </citation>
    <scope>NUCLEOTIDE SEQUENCE [LARGE SCALE GENOMIC DNA]</scope>
    <source>
        <strain evidence="6 7">C2-DW-16</strain>
    </source>
</reference>
<evidence type="ECO:0000313" key="6">
    <source>
        <dbReference type="EMBL" id="NVO29567.1"/>
    </source>
</evidence>
<evidence type="ECO:0000256" key="2">
    <source>
        <dbReference type="ARBA" id="ARBA00022679"/>
    </source>
</evidence>
<dbReference type="InterPro" id="IPR045229">
    <property type="entry name" value="TPP_enz"/>
</dbReference>
<dbReference type="SUPFAM" id="SSF52518">
    <property type="entry name" value="Thiamin diphosphate-binding fold (THDP-binding)"/>
    <property type="match status" value="1"/>
</dbReference>
<dbReference type="Gene3D" id="3.40.50.970">
    <property type="match status" value="1"/>
</dbReference>
<dbReference type="InterPro" id="IPR011766">
    <property type="entry name" value="TPP_enzyme_TPP-bd"/>
</dbReference>
<name>A0ABX2PLK1_9RHOB</name>
<gene>
    <name evidence="5" type="ORF">HJ526_19315</name>
    <name evidence="6" type="ORF">HJ526_19320</name>
</gene>
<dbReference type="InterPro" id="IPR000399">
    <property type="entry name" value="TPP-bd_CS"/>
</dbReference>
<keyword evidence="7" id="KW-1185">Reference proteome</keyword>
<evidence type="ECO:0000313" key="5">
    <source>
        <dbReference type="EMBL" id="NVO29566.1"/>
    </source>
</evidence>
<evidence type="ECO:0000256" key="3">
    <source>
        <dbReference type="ARBA" id="ARBA00023052"/>
    </source>
</evidence>
<feature type="non-terminal residue" evidence="6">
    <location>
        <position position="122"/>
    </location>
</feature>
<dbReference type="PANTHER" id="PTHR18968:SF9">
    <property type="entry name" value="3D-(3,5_4)-TRIHYDROXYCYCLOHEXANE-1,2-DIONE HYDROLASE"/>
    <property type="match status" value="1"/>
</dbReference>
<dbReference type="Pfam" id="PF02775">
    <property type="entry name" value="TPP_enzyme_C"/>
    <property type="match status" value="1"/>
</dbReference>
<dbReference type="PROSITE" id="PS00187">
    <property type="entry name" value="TPP_ENZYMES"/>
    <property type="match status" value="1"/>
</dbReference>
<organism evidence="6 7">
    <name type="scientific">Donghicola mangrovi</name>
    <dbReference type="NCBI Taxonomy" id="2729614"/>
    <lineage>
        <taxon>Bacteria</taxon>
        <taxon>Pseudomonadati</taxon>
        <taxon>Pseudomonadota</taxon>
        <taxon>Alphaproteobacteria</taxon>
        <taxon>Rhodobacterales</taxon>
        <taxon>Roseobacteraceae</taxon>
        <taxon>Donghicola</taxon>
    </lineage>
</organism>
<dbReference type="PANTHER" id="PTHR18968">
    <property type="entry name" value="THIAMINE PYROPHOSPHATE ENZYMES"/>
    <property type="match status" value="1"/>
</dbReference>
<keyword evidence="2" id="KW-0808">Transferase</keyword>
<dbReference type="EMBL" id="JABCJD010000044">
    <property type="protein sequence ID" value="NVO29567.1"/>
    <property type="molecule type" value="Genomic_DNA"/>
</dbReference>
<accession>A0ABX2PLK1</accession>
<dbReference type="Proteomes" id="UP000523601">
    <property type="component" value="Unassembled WGS sequence"/>
</dbReference>